<dbReference type="SUPFAM" id="SSF46785">
    <property type="entry name" value="Winged helix' DNA-binding domain"/>
    <property type="match status" value="1"/>
</dbReference>
<dbReference type="EMBL" id="JADZLT010000050">
    <property type="protein sequence ID" value="MBH0238430.1"/>
    <property type="molecule type" value="Genomic_DNA"/>
</dbReference>
<dbReference type="AlphaFoldDB" id="A0A931I365"/>
<evidence type="ECO:0000256" key="4">
    <source>
        <dbReference type="SAM" id="MobiDB-lite"/>
    </source>
</evidence>
<evidence type="ECO:0000256" key="1">
    <source>
        <dbReference type="ARBA" id="ARBA00023015"/>
    </source>
</evidence>
<protein>
    <submittedName>
        <fullName evidence="6">FadR family transcriptional regulator</fullName>
    </submittedName>
</protein>
<dbReference type="Pfam" id="PF07729">
    <property type="entry name" value="FCD"/>
    <property type="match status" value="1"/>
</dbReference>
<evidence type="ECO:0000259" key="5">
    <source>
        <dbReference type="PROSITE" id="PS50949"/>
    </source>
</evidence>
<evidence type="ECO:0000256" key="2">
    <source>
        <dbReference type="ARBA" id="ARBA00023125"/>
    </source>
</evidence>
<comment type="caution">
    <text evidence="6">The sequence shown here is derived from an EMBL/GenBank/DDBJ whole genome shotgun (WGS) entry which is preliminary data.</text>
</comment>
<keyword evidence="7" id="KW-1185">Reference proteome</keyword>
<evidence type="ECO:0000313" key="6">
    <source>
        <dbReference type="EMBL" id="MBH0238430.1"/>
    </source>
</evidence>
<dbReference type="GO" id="GO:0003677">
    <property type="term" value="F:DNA binding"/>
    <property type="evidence" value="ECO:0007669"/>
    <property type="project" value="UniProtKB-KW"/>
</dbReference>
<organism evidence="6 7">
    <name type="scientific">Methylobrevis albus</name>
    <dbReference type="NCBI Taxonomy" id="2793297"/>
    <lineage>
        <taxon>Bacteria</taxon>
        <taxon>Pseudomonadati</taxon>
        <taxon>Pseudomonadota</taxon>
        <taxon>Alphaproteobacteria</taxon>
        <taxon>Hyphomicrobiales</taxon>
        <taxon>Pleomorphomonadaceae</taxon>
        <taxon>Methylobrevis</taxon>
    </lineage>
</organism>
<dbReference type="PANTHER" id="PTHR43537">
    <property type="entry name" value="TRANSCRIPTIONAL REGULATOR, GNTR FAMILY"/>
    <property type="match status" value="1"/>
</dbReference>
<evidence type="ECO:0000256" key="3">
    <source>
        <dbReference type="ARBA" id="ARBA00023163"/>
    </source>
</evidence>
<dbReference type="InterPro" id="IPR011711">
    <property type="entry name" value="GntR_C"/>
</dbReference>
<dbReference type="InterPro" id="IPR000524">
    <property type="entry name" value="Tscrpt_reg_HTH_GntR"/>
</dbReference>
<reference evidence="6" key="1">
    <citation type="submission" date="2020-12" db="EMBL/GenBank/DDBJ databases">
        <title>Methylobrevis albus sp. nov., isolated from fresh water lack sediment.</title>
        <authorList>
            <person name="Zou Q."/>
        </authorList>
    </citation>
    <scope>NUCLEOTIDE SEQUENCE</scope>
    <source>
        <strain evidence="6">L22</strain>
    </source>
</reference>
<accession>A0A931I365</accession>
<dbReference type="PANTHER" id="PTHR43537:SF44">
    <property type="entry name" value="GNTR FAMILY REGULATORY PROTEIN"/>
    <property type="match status" value="1"/>
</dbReference>
<dbReference type="Gene3D" id="1.20.120.530">
    <property type="entry name" value="GntR ligand-binding domain-like"/>
    <property type="match status" value="1"/>
</dbReference>
<keyword evidence="1" id="KW-0805">Transcription regulation</keyword>
<gene>
    <name evidence="6" type="ORF">I5731_11400</name>
</gene>
<dbReference type="CDD" id="cd07377">
    <property type="entry name" value="WHTH_GntR"/>
    <property type="match status" value="1"/>
</dbReference>
<feature type="region of interest" description="Disordered" evidence="4">
    <location>
        <begin position="1"/>
        <end position="21"/>
    </location>
</feature>
<sequence length="256" mass="28278">MEADRPTRSPGEAGAAMLAPTGGRKLGDRVYGALKSAITQGEYPPESKLPGEHELSAKFGVSRPILRDALGRLREEGLIYSRQGSGSFVRAQRPTSPVLAFAPVGTIADLYRCYEFRLSIEADGAYFAALRRDKASLARLAEALNLLSDATKHRHHREDADFMFHRAVSEAANNHYYTSALDALRQHIAVGMHLHGQTLMGPGPQLERVFEEHQRIYLDIEAGNSDAAREAMRRHLEGSRDRLFGGQMVDLALARD</sequence>
<proteinExistence type="predicted"/>
<dbReference type="SMART" id="SM00345">
    <property type="entry name" value="HTH_GNTR"/>
    <property type="match status" value="1"/>
</dbReference>
<dbReference type="InterPro" id="IPR036388">
    <property type="entry name" value="WH-like_DNA-bd_sf"/>
</dbReference>
<dbReference type="SUPFAM" id="SSF48008">
    <property type="entry name" value="GntR ligand-binding domain-like"/>
    <property type="match status" value="1"/>
</dbReference>
<dbReference type="Proteomes" id="UP000631694">
    <property type="component" value="Unassembled WGS sequence"/>
</dbReference>
<name>A0A931I365_9HYPH</name>
<dbReference type="SMART" id="SM00895">
    <property type="entry name" value="FCD"/>
    <property type="match status" value="1"/>
</dbReference>
<dbReference type="RefSeq" id="WP_197311498.1">
    <property type="nucleotide sequence ID" value="NZ_JADZLT010000050.1"/>
</dbReference>
<evidence type="ECO:0000313" key="7">
    <source>
        <dbReference type="Proteomes" id="UP000631694"/>
    </source>
</evidence>
<feature type="domain" description="HTH gntR-type" evidence="5">
    <location>
        <begin position="24"/>
        <end position="92"/>
    </location>
</feature>
<dbReference type="Gene3D" id="1.10.10.10">
    <property type="entry name" value="Winged helix-like DNA-binding domain superfamily/Winged helix DNA-binding domain"/>
    <property type="match status" value="1"/>
</dbReference>
<dbReference type="GO" id="GO:0003700">
    <property type="term" value="F:DNA-binding transcription factor activity"/>
    <property type="evidence" value="ECO:0007669"/>
    <property type="project" value="InterPro"/>
</dbReference>
<keyword evidence="3" id="KW-0804">Transcription</keyword>
<dbReference type="PROSITE" id="PS50949">
    <property type="entry name" value="HTH_GNTR"/>
    <property type="match status" value="1"/>
</dbReference>
<dbReference type="InterPro" id="IPR036390">
    <property type="entry name" value="WH_DNA-bd_sf"/>
</dbReference>
<dbReference type="InterPro" id="IPR008920">
    <property type="entry name" value="TF_FadR/GntR_C"/>
</dbReference>
<dbReference type="Pfam" id="PF00392">
    <property type="entry name" value="GntR"/>
    <property type="match status" value="1"/>
</dbReference>
<dbReference type="PRINTS" id="PR00035">
    <property type="entry name" value="HTHGNTR"/>
</dbReference>
<keyword evidence="2" id="KW-0238">DNA-binding</keyword>